<dbReference type="Gene3D" id="3.40.190.10">
    <property type="entry name" value="Periplasmic binding protein-like II"/>
    <property type="match status" value="1"/>
</dbReference>
<proteinExistence type="inferred from homology"/>
<feature type="signal peptide" evidence="4">
    <location>
        <begin position="1"/>
        <end position="25"/>
    </location>
</feature>
<comment type="similarity">
    <text evidence="1">Belongs to the bacterial solute-binding protein 1 family.</text>
</comment>
<evidence type="ECO:0000256" key="2">
    <source>
        <dbReference type="ARBA" id="ARBA00022448"/>
    </source>
</evidence>
<keyword evidence="6" id="KW-1185">Reference proteome</keyword>
<dbReference type="EMBL" id="JAHQCW010000010">
    <property type="protein sequence ID" value="MBU9736481.1"/>
    <property type="molecule type" value="Genomic_DNA"/>
</dbReference>
<dbReference type="Proteomes" id="UP000712157">
    <property type="component" value="Unassembled WGS sequence"/>
</dbReference>
<keyword evidence="4" id="KW-0732">Signal</keyword>
<evidence type="ECO:0000313" key="6">
    <source>
        <dbReference type="Proteomes" id="UP000712157"/>
    </source>
</evidence>
<feature type="chain" id="PRO_5037163179" evidence="4">
    <location>
        <begin position="26"/>
        <end position="459"/>
    </location>
</feature>
<comment type="caution">
    <text evidence="5">The sequence shown here is derived from an EMBL/GenBank/DDBJ whole genome shotgun (WGS) entry which is preliminary data.</text>
</comment>
<evidence type="ECO:0000313" key="5">
    <source>
        <dbReference type="EMBL" id="MBU9736481.1"/>
    </source>
</evidence>
<dbReference type="PANTHER" id="PTHR43649:SF29">
    <property type="entry name" value="OSMOPROTECTIVE COMPOUNDS-BINDING PROTEIN GGTB"/>
    <property type="match status" value="1"/>
</dbReference>
<dbReference type="PANTHER" id="PTHR43649">
    <property type="entry name" value="ARABINOSE-BINDING PROTEIN-RELATED"/>
    <property type="match status" value="1"/>
</dbReference>
<feature type="region of interest" description="Disordered" evidence="3">
    <location>
        <begin position="27"/>
        <end position="53"/>
    </location>
</feature>
<protein>
    <submittedName>
        <fullName evidence="5">Extracellular solute-binding protein</fullName>
    </submittedName>
</protein>
<dbReference type="InterPro" id="IPR050490">
    <property type="entry name" value="Bact_solute-bd_prot1"/>
</dbReference>
<dbReference type="SUPFAM" id="SSF53850">
    <property type="entry name" value="Periplasmic binding protein-like II"/>
    <property type="match status" value="1"/>
</dbReference>
<dbReference type="PROSITE" id="PS51257">
    <property type="entry name" value="PROKAR_LIPOPROTEIN"/>
    <property type="match status" value="1"/>
</dbReference>
<accession>A0A949JYH2</accession>
<name>A0A949JYH2_9FIRM</name>
<reference evidence="5" key="1">
    <citation type="submission" date="2021-06" db="EMBL/GenBank/DDBJ databases">
        <title>Description of novel taxa of the family Lachnospiraceae.</title>
        <authorList>
            <person name="Chaplin A.V."/>
            <person name="Sokolova S.R."/>
            <person name="Pikina A.P."/>
            <person name="Korzhanova M."/>
            <person name="Belova V."/>
            <person name="Korostin D."/>
            <person name="Efimov B.A."/>
        </authorList>
    </citation>
    <scope>NUCLEOTIDE SEQUENCE</scope>
    <source>
        <strain evidence="5">ASD5720</strain>
    </source>
</reference>
<dbReference type="InterPro" id="IPR006059">
    <property type="entry name" value="SBP"/>
</dbReference>
<dbReference type="AlphaFoldDB" id="A0A949JYH2"/>
<dbReference type="RefSeq" id="WP_158345768.1">
    <property type="nucleotide sequence ID" value="NZ_JAHQCW010000010.1"/>
</dbReference>
<evidence type="ECO:0000256" key="3">
    <source>
        <dbReference type="SAM" id="MobiDB-lite"/>
    </source>
</evidence>
<keyword evidence="2" id="KW-0813">Transport</keyword>
<sequence length="459" mass="51344">MKKWIRVLLTAMLTVSLAAGCGAQAENNAEKQDSPQVQTGQDAQSPNVQSDGEKKEINITWTNIKESQQQVWQDYVIKPFQEKHPDVTVNFQGIPDLQNTIRVQIGAGAGPDMFYMDSIDIPDFASTGHLLNIEPYREQYGMDDFMFDWAIDSTEYKGEMYALPHSVEATAMTYNKTLLDQLGKEVPKTRQDFVDICDTALSAGLIPISFGYSGENILLTWPYEHYITCYAGGEKTAQLLKGEIGFDDPDIKGAFALLKADWDAGYINDKKSGAIKNDEARTLFTNQKAVFNFEGPWLTLVDTPPGTWEFEWGQCAWPSMKDGMPAASAITLGEAIGINADTKYPDLCVELMMDFYMNEERCAQAVAAGFSTPARSIDASNYPEDMPEQIRKTLDVQDQNMNAESVGYAPWGFYPSKTAWFLNDNLDKVFYDQMDLDTFLIKAQECLEQDLADGYVFAG</sequence>
<dbReference type="Pfam" id="PF01547">
    <property type="entry name" value="SBP_bac_1"/>
    <property type="match status" value="1"/>
</dbReference>
<evidence type="ECO:0000256" key="4">
    <source>
        <dbReference type="SAM" id="SignalP"/>
    </source>
</evidence>
<evidence type="ECO:0000256" key="1">
    <source>
        <dbReference type="ARBA" id="ARBA00008520"/>
    </source>
</evidence>
<organism evidence="5 6">
    <name type="scientific">Diplocloster agilis</name>
    <dbReference type="NCBI Taxonomy" id="2850323"/>
    <lineage>
        <taxon>Bacteria</taxon>
        <taxon>Bacillati</taxon>
        <taxon>Bacillota</taxon>
        <taxon>Clostridia</taxon>
        <taxon>Lachnospirales</taxon>
        <taxon>Lachnospiraceae</taxon>
        <taxon>Diplocloster</taxon>
    </lineage>
</organism>
<gene>
    <name evidence="5" type="ORF">KTH89_08025</name>
</gene>
<feature type="compositionally biased region" description="Polar residues" evidence="3">
    <location>
        <begin position="34"/>
        <end position="50"/>
    </location>
</feature>